<gene>
    <name evidence="6" type="primary">mmsB</name>
    <name evidence="6" type="ORF">GCM10010507_24170</name>
</gene>
<dbReference type="Pfam" id="PF03446">
    <property type="entry name" value="NAD_binding_2"/>
    <property type="match status" value="1"/>
</dbReference>
<evidence type="ECO:0000313" key="7">
    <source>
        <dbReference type="Proteomes" id="UP000646244"/>
    </source>
</evidence>
<dbReference type="PANTHER" id="PTHR43580:SF2">
    <property type="entry name" value="CYTOKINE-LIKE NUCLEAR FACTOR N-PAC"/>
    <property type="match status" value="1"/>
</dbReference>
<comment type="similarity">
    <text evidence="1">Belongs to the HIBADH-related family.</text>
</comment>
<comment type="caution">
    <text evidence="6">The sequence shown here is derived from an EMBL/GenBank/DDBJ whole genome shotgun (WGS) entry which is preliminary data.</text>
</comment>
<feature type="domain" description="NADPH-dependent reductive aminase-like C-terminal" evidence="5">
    <location>
        <begin position="176"/>
        <end position="305"/>
    </location>
</feature>
<feature type="region of interest" description="Disordered" evidence="3">
    <location>
        <begin position="312"/>
        <end position="339"/>
    </location>
</feature>
<dbReference type="PIRSF" id="PIRSF000103">
    <property type="entry name" value="HIBADH"/>
    <property type="match status" value="1"/>
</dbReference>
<reference evidence="6" key="1">
    <citation type="journal article" date="2014" name="Int. J. Syst. Evol. Microbiol.">
        <title>Complete genome sequence of Corynebacterium casei LMG S-19264T (=DSM 44701T), isolated from a smear-ripened cheese.</title>
        <authorList>
            <consortium name="US DOE Joint Genome Institute (JGI-PGF)"/>
            <person name="Walter F."/>
            <person name="Albersmeier A."/>
            <person name="Kalinowski J."/>
            <person name="Ruckert C."/>
        </authorList>
    </citation>
    <scope>NUCLEOTIDE SEQUENCE</scope>
    <source>
        <strain evidence="6">JCM 4633</strain>
    </source>
</reference>
<dbReference type="InterPro" id="IPR051265">
    <property type="entry name" value="HIBADH-related_NP60_sf"/>
</dbReference>
<sequence length="339" mass="35340">MSTDESVNESANVSIGVSAEVTVLGLGAMGAALAGAFVDAGHRTTVWNRTRGKADALAARGAVAAASAAEAVTASPLVVICLSSYGGVHEVVGPLAGELAGRTLVNLTSGSPVHARETAVWAERSRAGYLDGVIMTTPSGVGDRGFLQLYAGSPTAFEEHRATLAALGEPLHVGADTALSSVYDTALLGLMWSTLTGWLHTVALIGADGPGGNVSATAYTEVADRWMQTVRFFMRAYAPQIDSGHYPSGEFPLELHRMTMDVLVHACRLRGIDSRTAELFRDLADRAVAAGHAGDSYARLIEYVRADGRPDGRAEGRLDGHMEGRLDGRTDGRPGAAPA</sequence>
<organism evidence="6 7">
    <name type="scientific">Streptomyces cinnamoneus</name>
    <name type="common">Streptoverticillium cinnamoneum</name>
    <dbReference type="NCBI Taxonomy" id="53446"/>
    <lineage>
        <taxon>Bacteria</taxon>
        <taxon>Bacillati</taxon>
        <taxon>Actinomycetota</taxon>
        <taxon>Actinomycetes</taxon>
        <taxon>Kitasatosporales</taxon>
        <taxon>Streptomycetaceae</taxon>
        <taxon>Streptomyces</taxon>
        <taxon>Streptomyces cinnamoneus group</taxon>
    </lineage>
</organism>
<dbReference type="Gene3D" id="1.10.1040.10">
    <property type="entry name" value="N-(1-d-carboxylethyl)-l-norvaline Dehydrogenase, domain 2"/>
    <property type="match status" value="1"/>
</dbReference>
<name>A0A918TIT9_STRCJ</name>
<keyword evidence="2" id="KW-0560">Oxidoreductase</keyword>
<dbReference type="Gene3D" id="3.40.50.720">
    <property type="entry name" value="NAD(P)-binding Rossmann-like Domain"/>
    <property type="match status" value="1"/>
</dbReference>
<evidence type="ECO:0000259" key="5">
    <source>
        <dbReference type="Pfam" id="PF21761"/>
    </source>
</evidence>
<evidence type="ECO:0000256" key="3">
    <source>
        <dbReference type="SAM" id="MobiDB-lite"/>
    </source>
</evidence>
<dbReference type="InterPro" id="IPR048666">
    <property type="entry name" value="RedAm-like_C"/>
</dbReference>
<dbReference type="InterPro" id="IPR015815">
    <property type="entry name" value="HIBADH-related"/>
</dbReference>
<dbReference type="SUPFAM" id="SSF51735">
    <property type="entry name" value="NAD(P)-binding Rossmann-fold domains"/>
    <property type="match status" value="1"/>
</dbReference>
<dbReference type="Pfam" id="PF21761">
    <property type="entry name" value="RedAm-like_C"/>
    <property type="match status" value="1"/>
</dbReference>
<evidence type="ECO:0000256" key="2">
    <source>
        <dbReference type="ARBA" id="ARBA00023002"/>
    </source>
</evidence>
<dbReference type="EMBL" id="BMVB01000006">
    <property type="protein sequence ID" value="GHC47759.1"/>
    <property type="molecule type" value="Genomic_DNA"/>
</dbReference>
<dbReference type="PANTHER" id="PTHR43580">
    <property type="entry name" value="OXIDOREDUCTASE GLYR1-RELATED"/>
    <property type="match status" value="1"/>
</dbReference>
<dbReference type="InterPro" id="IPR013328">
    <property type="entry name" value="6PGD_dom2"/>
</dbReference>
<proteinExistence type="inferred from homology"/>
<dbReference type="AlphaFoldDB" id="A0A918TIT9"/>
<evidence type="ECO:0000256" key="1">
    <source>
        <dbReference type="ARBA" id="ARBA00009080"/>
    </source>
</evidence>
<dbReference type="RefSeq" id="WP_308432104.1">
    <property type="nucleotide sequence ID" value="NZ_BMVB01000006.1"/>
</dbReference>
<feature type="domain" description="6-phosphogluconate dehydrogenase NADP-binding" evidence="4">
    <location>
        <begin position="21"/>
        <end position="170"/>
    </location>
</feature>
<feature type="compositionally biased region" description="Basic and acidic residues" evidence="3">
    <location>
        <begin position="312"/>
        <end position="332"/>
    </location>
</feature>
<dbReference type="GO" id="GO:0016491">
    <property type="term" value="F:oxidoreductase activity"/>
    <property type="evidence" value="ECO:0007669"/>
    <property type="project" value="UniProtKB-KW"/>
</dbReference>
<evidence type="ECO:0000313" key="6">
    <source>
        <dbReference type="EMBL" id="GHC47759.1"/>
    </source>
</evidence>
<dbReference type="InterPro" id="IPR006115">
    <property type="entry name" value="6PGDH_NADP-bd"/>
</dbReference>
<reference evidence="6" key="2">
    <citation type="submission" date="2020-09" db="EMBL/GenBank/DDBJ databases">
        <authorList>
            <person name="Sun Q."/>
            <person name="Ohkuma M."/>
        </authorList>
    </citation>
    <scope>NUCLEOTIDE SEQUENCE</scope>
    <source>
        <strain evidence="6">JCM 4633</strain>
    </source>
</reference>
<evidence type="ECO:0000259" key="4">
    <source>
        <dbReference type="Pfam" id="PF03446"/>
    </source>
</evidence>
<accession>A0A918TIT9</accession>
<dbReference type="Proteomes" id="UP000646244">
    <property type="component" value="Unassembled WGS sequence"/>
</dbReference>
<protein>
    <submittedName>
        <fullName evidence="6">3-hydroxyisobutyrate dehydrogenase</fullName>
    </submittedName>
</protein>
<dbReference type="GO" id="GO:0050661">
    <property type="term" value="F:NADP binding"/>
    <property type="evidence" value="ECO:0007669"/>
    <property type="project" value="InterPro"/>
</dbReference>
<dbReference type="InterPro" id="IPR036291">
    <property type="entry name" value="NAD(P)-bd_dom_sf"/>
</dbReference>